<dbReference type="EMBL" id="CP041372">
    <property type="protein sequence ID" value="QKS69662.1"/>
    <property type="molecule type" value="Genomic_DNA"/>
</dbReference>
<organism evidence="3 4">
    <name type="scientific">Paenalkalicoccus suaedae</name>
    <dbReference type="NCBI Taxonomy" id="2592382"/>
    <lineage>
        <taxon>Bacteria</taxon>
        <taxon>Bacillati</taxon>
        <taxon>Bacillota</taxon>
        <taxon>Bacilli</taxon>
        <taxon>Bacillales</taxon>
        <taxon>Bacillaceae</taxon>
        <taxon>Paenalkalicoccus</taxon>
    </lineage>
</organism>
<dbReference type="Pfam" id="PF00425">
    <property type="entry name" value="Chorismate_bind"/>
    <property type="match status" value="1"/>
</dbReference>
<dbReference type="InterPro" id="IPR005801">
    <property type="entry name" value="ADC_synthase"/>
</dbReference>
<dbReference type="Gene3D" id="3.60.120.10">
    <property type="entry name" value="Anthranilate synthase"/>
    <property type="match status" value="1"/>
</dbReference>
<evidence type="ECO:0000313" key="3">
    <source>
        <dbReference type="EMBL" id="QKS69662.1"/>
    </source>
</evidence>
<dbReference type="GO" id="GO:0000162">
    <property type="term" value="P:L-tryptophan biosynthetic process"/>
    <property type="evidence" value="ECO:0007669"/>
    <property type="project" value="TreeGrafter"/>
</dbReference>
<evidence type="ECO:0000259" key="1">
    <source>
        <dbReference type="Pfam" id="PF00425"/>
    </source>
</evidence>
<dbReference type="PRINTS" id="PR00095">
    <property type="entry name" value="ANTSNTHASEI"/>
</dbReference>
<dbReference type="AlphaFoldDB" id="A0A859FA87"/>
<protein>
    <submittedName>
        <fullName evidence="3">Anthranilate synthase component I family protein</fullName>
    </submittedName>
</protein>
<evidence type="ECO:0000259" key="2">
    <source>
        <dbReference type="Pfam" id="PF04715"/>
    </source>
</evidence>
<gene>
    <name evidence="3" type="ORF">FLK61_22915</name>
</gene>
<sequence length="476" mass="54046">MSFRNAYGRAIKWDTTWFTVYRSLSKKHRHTILLESGRGGRYSIMGLTPFAELVGKDGVLTVTESDTKQYEGPLLQSLRDWLSYYEVTRSDSLPEFCGGVVGQFSYDLVREIEKLPTLAKDDLATADLHLFAYDQLYVYDHQTNELWFIAIADSFEKADTMMEELETAWVRSSHDTSEWDKATTHVSPKEGRKEAVRSFSERTFTRAVEKVKGYIESGDVFQVNLSVRESRELYTEPMHVYECLRELNPSPYMGYMETPDIQYVSASPELLVKVKGREVSTRPIAGTRSRGRDDAEDQRLADTLLQNEKERAEHIMLVDLERNDLGRVCSYGSVKVDELMVIEKYSHVMHIVSNVIGTKAEGIDALDVLAATFPGGTITGAPKIRTMEIIEELEPVRRGAYTGSMGWIGFDGDMEVNITIRTMIVKDGMAHVQAGAGIVIDSNPRAEYLESLKKAKALWRAKEMSEEEIEHRRVRS</sequence>
<dbReference type="KEGG" id="psua:FLK61_22915"/>
<dbReference type="InterPro" id="IPR015890">
    <property type="entry name" value="Chorismate_C"/>
</dbReference>
<dbReference type="RefSeq" id="WP_176007678.1">
    <property type="nucleotide sequence ID" value="NZ_CP041372.2"/>
</dbReference>
<feature type="domain" description="Chorismate-utilising enzyme C-terminal" evidence="1">
    <location>
        <begin position="201"/>
        <end position="454"/>
    </location>
</feature>
<dbReference type="InterPro" id="IPR006805">
    <property type="entry name" value="Anth_synth_I_N"/>
</dbReference>
<dbReference type="InterPro" id="IPR019999">
    <property type="entry name" value="Anth_synth_I-like"/>
</dbReference>
<name>A0A859FA87_9BACI</name>
<feature type="domain" description="Anthranilate synthase component I N-terminal" evidence="2">
    <location>
        <begin position="17"/>
        <end position="147"/>
    </location>
</feature>
<accession>A0A859FA87</accession>
<dbReference type="SUPFAM" id="SSF56322">
    <property type="entry name" value="ADC synthase"/>
    <property type="match status" value="1"/>
</dbReference>
<reference evidence="4" key="1">
    <citation type="submission" date="2019-07" db="EMBL/GenBank/DDBJ databases">
        <title>Bacillus alkalisoli sp. nov. isolated from saline soil.</title>
        <authorList>
            <person name="Sun J.-Q."/>
            <person name="Xu L."/>
        </authorList>
    </citation>
    <scope>NUCLEOTIDE SEQUENCE [LARGE SCALE GENOMIC DNA]</scope>
    <source>
        <strain evidence="4">M4U3P1</strain>
    </source>
</reference>
<evidence type="ECO:0000313" key="4">
    <source>
        <dbReference type="Proteomes" id="UP000318138"/>
    </source>
</evidence>
<dbReference type="PANTHER" id="PTHR11236:SF41">
    <property type="entry name" value="AMINODEOXYCHORISMATE SYNTHASE COMPONENT 1"/>
    <property type="match status" value="1"/>
</dbReference>
<dbReference type="Proteomes" id="UP000318138">
    <property type="component" value="Chromosome"/>
</dbReference>
<dbReference type="PANTHER" id="PTHR11236">
    <property type="entry name" value="AMINOBENZOATE/ANTHRANILATE SYNTHASE"/>
    <property type="match status" value="1"/>
</dbReference>
<keyword evidence="4" id="KW-1185">Reference proteome</keyword>
<proteinExistence type="predicted"/>
<dbReference type="Pfam" id="PF04715">
    <property type="entry name" value="Anth_synt_I_N"/>
    <property type="match status" value="1"/>
</dbReference>